<sequence length="736" mass="83211">MSDEGIIQIHERQTSGKWNPAQGPALTRLLQSNTSLSEVEKTRLVAETLSIMRQCADPKNPGDHNTGLIIGYVQSGKTLSFTSLSALAHDNDYQIVLLLAGTTNNLVEQSFERLKKDLEVEKNRNWKLFSTRDKGFQGAEVERVKSELAKWRKGSTRSRTVLIVSMKEHRHLDHLATLLAGVDLTNVPTLIIDDEGDQAGMNTKALQQEESTTYARITALRRLFPHHSYLLYTATPQAPLLISRIDTLSPDFGAVLTPGDAYVGGKEFFVDGPDKYIELIPQTDVPDRDDPPASPPASMLEALKDFFVGVAIGLREEDDQGGGNRSMMIHPAIPKADHLMFARWARNTRDEWASILDDPDHHGHDDLLEGFRAAFERLSETYAVNYGFDQIEPLLFDAVSETAIAELNTREKTKIPSIDWKGDYSWILVGGIGLDRGFTVEGLTVSYMPRSIGIGNADNIQQRARFFGYKKRYLGLCRIYLTTENIEAFQDYVSHEESVRSSISKHIKDGGGLKDWRRTWFLSQRLQPTRRSVILLDMYQSRGREGWIYPDYPYEDTGFVADNREAVNQLLGAFDFWEYKQDGWNQQQTIPAFSDDIPLSEIIPFIGQIRYKNPGDSLQHSAIMVGLEKLASEDPDMRCSVFAFSGPWSGVEARRSLDTKDPPKIRNLFQGSNARTNYPGARQIRADDTITFQIHRYHLENAAKNRVLLEDLPVLAVHIPEHLAERVWVEREDDAV</sequence>
<accession>A0A9Q3ZMR0</accession>
<dbReference type="RefSeq" id="WP_234218681.1">
    <property type="nucleotide sequence ID" value="NZ_JAGQAF010000003.1"/>
</dbReference>
<evidence type="ECO:0000313" key="3">
    <source>
        <dbReference type="Proteomes" id="UP000813672"/>
    </source>
</evidence>
<proteinExistence type="predicted"/>
<gene>
    <name evidence="2" type="ORF">KBY27_05305</name>
</gene>
<comment type="caution">
    <text evidence="2">The sequence shown here is derived from an EMBL/GenBank/DDBJ whole genome shotgun (WGS) entry which is preliminary data.</text>
</comment>
<dbReference type="Pfam" id="PF10593">
    <property type="entry name" value="Z1"/>
    <property type="match status" value="1"/>
</dbReference>
<reference evidence="2" key="1">
    <citation type="journal article" date="2021" name="Environ. Microbiol.">
        <title>Cryptic niche differentiation of novel sediment ecotypes of Rugeria pomeroyi correlates with nitrate respiration.</title>
        <authorList>
            <person name="Lin X."/>
            <person name="McNichol J."/>
            <person name="Chu X."/>
            <person name="Qian Y."/>
            <person name="Luo H."/>
        </authorList>
    </citation>
    <scope>NUCLEOTIDE SEQUENCE</scope>
    <source>
        <strain evidence="2">SZCCDBB064</strain>
    </source>
</reference>
<name>A0A9Q3ZMR0_9RHOB</name>
<feature type="domain" description="Putative endonuclease Z1" evidence="1">
    <location>
        <begin position="298"/>
        <end position="507"/>
    </location>
</feature>
<dbReference type="InterPro" id="IPR018310">
    <property type="entry name" value="Put_endonuclease_Z1-dom"/>
</dbReference>
<dbReference type="AlphaFoldDB" id="A0A9Q3ZMR0"/>
<evidence type="ECO:0000259" key="1">
    <source>
        <dbReference type="Pfam" id="PF10593"/>
    </source>
</evidence>
<protein>
    <recommendedName>
        <fullName evidence="1">Putative endonuclease Z1 domain-containing protein</fullName>
    </recommendedName>
</protein>
<dbReference type="EMBL" id="JAGQAF010000003">
    <property type="protein sequence ID" value="MCE8536864.1"/>
    <property type="molecule type" value="Genomic_DNA"/>
</dbReference>
<dbReference type="SUPFAM" id="SSF52540">
    <property type="entry name" value="P-loop containing nucleoside triphosphate hydrolases"/>
    <property type="match status" value="1"/>
</dbReference>
<dbReference type="Proteomes" id="UP000813672">
    <property type="component" value="Unassembled WGS sequence"/>
</dbReference>
<organism evidence="2 3">
    <name type="scientific">Ruegeria pomeroyi</name>
    <dbReference type="NCBI Taxonomy" id="89184"/>
    <lineage>
        <taxon>Bacteria</taxon>
        <taxon>Pseudomonadati</taxon>
        <taxon>Pseudomonadota</taxon>
        <taxon>Alphaproteobacteria</taxon>
        <taxon>Rhodobacterales</taxon>
        <taxon>Roseobacteraceae</taxon>
        <taxon>Ruegeria</taxon>
    </lineage>
</organism>
<dbReference type="InterPro" id="IPR027417">
    <property type="entry name" value="P-loop_NTPase"/>
</dbReference>
<evidence type="ECO:0000313" key="2">
    <source>
        <dbReference type="EMBL" id="MCE8536864.1"/>
    </source>
</evidence>